<protein>
    <submittedName>
        <fullName evidence="6">Mitochondrial 54s ribosomal protein 16</fullName>
    </submittedName>
</protein>
<dbReference type="OrthoDB" id="540873at2759"/>
<comment type="caution">
    <text evidence="6">The sequence shown here is derived from an EMBL/GenBank/DDBJ whole genome shotgun (WGS) entry which is preliminary data.</text>
</comment>
<evidence type="ECO:0000256" key="1">
    <source>
        <dbReference type="ARBA" id="ARBA00009356"/>
    </source>
</evidence>
<evidence type="ECO:0000313" key="6">
    <source>
        <dbReference type="EMBL" id="CDH57914.1"/>
    </source>
</evidence>
<organism evidence="6 7">
    <name type="scientific">Lichtheimia corymbifera JMRC:FSU:9682</name>
    <dbReference type="NCBI Taxonomy" id="1263082"/>
    <lineage>
        <taxon>Eukaryota</taxon>
        <taxon>Fungi</taxon>
        <taxon>Fungi incertae sedis</taxon>
        <taxon>Mucoromycota</taxon>
        <taxon>Mucoromycotina</taxon>
        <taxon>Mucoromycetes</taxon>
        <taxon>Mucorales</taxon>
        <taxon>Lichtheimiaceae</taxon>
        <taxon>Lichtheimia</taxon>
    </lineage>
</organism>
<dbReference type="VEuPathDB" id="FungiDB:LCOR_08802.1"/>
<evidence type="ECO:0000256" key="4">
    <source>
        <dbReference type="RuleBase" id="RU003869"/>
    </source>
</evidence>
<feature type="domain" description="Large ribosomal subunit protein uL6 alpha-beta" evidence="5">
    <location>
        <begin position="143"/>
        <end position="216"/>
    </location>
</feature>
<dbReference type="PANTHER" id="PTHR11655:SF14">
    <property type="entry name" value="LARGE RIBOSOMAL SUBUNIT PROTEIN UL6M"/>
    <property type="match status" value="1"/>
</dbReference>
<dbReference type="InterPro" id="IPR019906">
    <property type="entry name" value="Ribosomal_uL6_bac-type"/>
</dbReference>
<dbReference type="GO" id="GO:0019843">
    <property type="term" value="F:rRNA binding"/>
    <property type="evidence" value="ECO:0007669"/>
    <property type="project" value="InterPro"/>
</dbReference>
<dbReference type="SUPFAM" id="SSF56053">
    <property type="entry name" value="Ribosomal protein L6"/>
    <property type="match status" value="2"/>
</dbReference>
<dbReference type="GO" id="GO:0006412">
    <property type="term" value="P:translation"/>
    <property type="evidence" value="ECO:0007669"/>
    <property type="project" value="InterPro"/>
</dbReference>
<dbReference type="Gene3D" id="3.90.930.12">
    <property type="entry name" value="Ribosomal protein L6, alpha-beta domain"/>
    <property type="match status" value="2"/>
</dbReference>
<dbReference type="InterPro" id="IPR020040">
    <property type="entry name" value="Ribosomal_uL6_a/b-dom"/>
</dbReference>
<dbReference type="InterPro" id="IPR000702">
    <property type="entry name" value="Ribosomal_uL6-like"/>
</dbReference>
<dbReference type="PRINTS" id="PR00059">
    <property type="entry name" value="RIBOSOMALL6"/>
</dbReference>
<dbReference type="InterPro" id="IPR036789">
    <property type="entry name" value="Ribosomal_uL6-like_a/b-dom_sf"/>
</dbReference>
<dbReference type="PANTHER" id="PTHR11655">
    <property type="entry name" value="60S/50S RIBOSOMAL PROTEIN L6/L9"/>
    <property type="match status" value="1"/>
</dbReference>
<evidence type="ECO:0000256" key="2">
    <source>
        <dbReference type="ARBA" id="ARBA00022980"/>
    </source>
</evidence>
<dbReference type="GO" id="GO:0005762">
    <property type="term" value="C:mitochondrial large ribosomal subunit"/>
    <property type="evidence" value="ECO:0007669"/>
    <property type="project" value="EnsemblFungi"/>
</dbReference>
<keyword evidence="7" id="KW-1185">Reference proteome</keyword>
<name>A0A068S6J5_9FUNG</name>
<dbReference type="Pfam" id="PF00347">
    <property type="entry name" value="Ribosomal_L6"/>
    <property type="match status" value="1"/>
</dbReference>
<dbReference type="AlphaFoldDB" id="A0A068S6J5"/>
<dbReference type="EMBL" id="CBTN010000050">
    <property type="protein sequence ID" value="CDH57914.1"/>
    <property type="molecule type" value="Genomic_DNA"/>
</dbReference>
<keyword evidence="3 4" id="KW-0687">Ribonucleoprotein</keyword>
<evidence type="ECO:0000313" key="7">
    <source>
        <dbReference type="Proteomes" id="UP000027586"/>
    </source>
</evidence>
<comment type="similarity">
    <text evidence="1 4">Belongs to the universal ribosomal protein uL6 family.</text>
</comment>
<evidence type="ECO:0000259" key="5">
    <source>
        <dbReference type="Pfam" id="PF00347"/>
    </source>
</evidence>
<dbReference type="STRING" id="1263082.A0A068S6J5"/>
<gene>
    <name evidence="6" type="ORF">LCOR_08802.1</name>
</gene>
<proteinExistence type="inferred from homology"/>
<evidence type="ECO:0000256" key="3">
    <source>
        <dbReference type="ARBA" id="ARBA00023274"/>
    </source>
</evidence>
<dbReference type="GO" id="GO:0003735">
    <property type="term" value="F:structural constituent of ribosome"/>
    <property type="evidence" value="ECO:0007669"/>
    <property type="project" value="EnsemblFungi"/>
</dbReference>
<dbReference type="Proteomes" id="UP000027586">
    <property type="component" value="Unassembled WGS sequence"/>
</dbReference>
<accession>A0A068S6J5</accession>
<reference evidence="6" key="1">
    <citation type="submission" date="2013-08" db="EMBL/GenBank/DDBJ databases">
        <title>Gene expansion shapes genome architecture in the human pathogen Lichtheimia corymbifera: an evolutionary genomics analysis in the ancient terrestrial Mucorales (Mucoromycotina).</title>
        <authorList>
            <person name="Schwartze V.U."/>
            <person name="Winter S."/>
            <person name="Shelest E."/>
            <person name="Marcet-Houben M."/>
            <person name="Horn F."/>
            <person name="Wehner S."/>
            <person name="Hoffmann K."/>
            <person name="Riege K."/>
            <person name="Sammeth M."/>
            <person name="Nowrousian M."/>
            <person name="Valiante V."/>
            <person name="Linde J."/>
            <person name="Jacobsen I.D."/>
            <person name="Marz M."/>
            <person name="Brakhage A.A."/>
            <person name="Gabaldon T."/>
            <person name="Bocker S."/>
            <person name="Voigt K."/>
        </authorList>
    </citation>
    <scope>NUCLEOTIDE SEQUENCE [LARGE SCALE GENOMIC DNA]</scope>
    <source>
        <strain evidence="6">FSU 9682</strain>
    </source>
</reference>
<keyword evidence="2 4" id="KW-0689">Ribosomal protein</keyword>
<sequence>MASSLKHSATRLLRQPLLQRSFHNAAPCASHIGRKPISFPEDVKLEHDPTPITMPRIPSEYNNTKLTVTGPLGKQTVIIKPFVQLKTTKATADDPNSQNQVEISVENPEEKHQRAMWGTTRAHLNNAIVGVSDGYRVMLRLVGVGYRGVLENKERTLSLKLGYSHPVVMDLPDGVTCTIPQPNRLVLHGSNIQELTEFAAKIQRWRKPEPYNQKGIFINDETIKKKEGKKK</sequence>